<dbReference type="InterPro" id="IPR028978">
    <property type="entry name" value="Chorismate_lyase_/UTRA_dom_sf"/>
</dbReference>
<dbReference type="PRINTS" id="PR00035">
    <property type="entry name" value="HTHGNTR"/>
</dbReference>
<keyword evidence="1" id="KW-0805">Transcription regulation</keyword>
<dbReference type="SMART" id="SM00866">
    <property type="entry name" value="UTRA"/>
    <property type="match status" value="1"/>
</dbReference>
<dbReference type="SUPFAM" id="SSF46785">
    <property type="entry name" value="Winged helix' DNA-binding domain"/>
    <property type="match status" value="1"/>
</dbReference>
<keyword evidence="6" id="KW-1185">Reference proteome</keyword>
<dbReference type="Pfam" id="PF00392">
    <property type="entry name" value="GntR"/>
    <property type="match status" value="1"/>
</dbReference>
<dbReference type="PROSITE" id="PS50949">
    <property type="entry name" value="HTH_GNTR"/>
    <property type="match status" value="1"/>
</dbReference>
<dbReference type="InterPro" id="IPR050679">
    <property type="entry name" value="Bact_HTH_transcr_reg"/>
</dbReference>
<evidence type="ECO:0000256" key="3">
    <source>
        <dbReference type="ARBA" id="ARBA00023163"/>
    </source>
</evidence>
<keyword evidence="2" id="KW-0238">DNA-binding</keyword>
<sequence length="239" mass="27908">MSRSSGVPLYLQLIDVLTHDIENHVYKAGDQLPSERELCDLYQLSRITVRQALQELEREGTITKKHGKGTFVAEKPIQQNLVNLYSFTDEMKRLGKIPKTKVLDFEVIRLNSRLAKKLKMDAGIEVVRVTRLRLADDRPLMYETTYLPRTIFPYLTREQFEQRSMYTIFRQDYDVYVTKVVEKFTATKMQKNEAAQLTEATGTPAILIKRYGYDHERLVEYTSSIVSSGKFYYRVEITN</sequence>
<reference evidence="5 6" key="1">
    <citation type="submission" date="2018-01" db="EMBL/GenBank/DDBJ databases">
        <title>Complete genome sequencing of Sporolactobacillus terrae DLG3.</title>
        <authorList>
            <person name="Nam Y.-D."/>
            <person name="Kang J."/>
            <person name="Chung W.-H."/>
        </authorList>
    </citation>
    <scope>NUCLEOTIDE SEQUENCE [LARGE SCALE GENOMIC DNA]</scope>
    <source>
        <strain evidence="5 6">DLG3</strain>
    </source>
</reference>
<gene>
    <name evidence="5" type="ORF">C0674_02720</name>
</gene>
<dbReference type="SMART" id="SM00345">
    <property type="entry name" value="HTH_GNTR"/>
    <property type="match status" value="1"/>
</dbReference>
<proteinExistence type="predicted"/>
<dbReference type="SUPFAM" id="SSF64288">
    <property type="entry name" value="Chorismate lyase-like"/>
    <property type="match status" value="1"/>
</dbReference>
<dbReference type="InterPro" id="IPR036390">
    <property type="entry name" value="WH_DNA-bd_sf"/>
</dbReference>
<accession>A0ABX5QBM1</accession>
<feature type="domain" description="HTH gntR-type" evidence="4">
    <location>
        <begin position="7"/>
        <end position="75"/>
    </location>
</feature>
<protein>
    <submittedName>
        <fullName evidence="5">GntR family transcriptional regulator</fullName>
    </submittedName>
</protein>
<dbReference type="InterPro" id="IPR036388">
    <property type="entry name" value="WH-like_DNA-bd_sf"/>
</dbReference>
<dbReference type="CDD" id="cd07377">
    <property type="entry name" value="WHTH_GntR"/>
    <property type="match status" value="1"/>
</dbReference>
<evidence type="ECO:0000259" key="4">
    <source>
        <dbReference type="PROSITE" id="PS50949"/>
    </source>
</evidence>
<dbReference type="Proteomes" id="UP000285882">
    <property type="component" value="Chromosome"/>
</dbReference>
<organism evidence="5 6">
    <name type="scientific">Sporolactobacillus terrae</name>
    <dbReference type="NCBI Taxonomy" id="269673"/>
    <lineage>
        <taxon>Bacteria</taxon>
        <taxon>Bacillati</taxon>
        <taxon>Bacillota</taxon>
        <taxon>Bacilli</taxon>
        <taxon>Bacillales</taxon>
        <taxon>Sporolactobacillaceae</taxon>
        <taxon>Sporolactobacillus</taxon>
    </lineage>
</organism>
<dbReference type="EMBL" id="CP025688">
    <property type="protein sequence ID" value="QAA23952.1"/>
    <property type="molecule type" value="Genomic_DNA"/>
</dbReference>
<name>A0ABX5QBM1_9BACL</name>
<evidence type="ECO:0000313" key="5">
    <source>
        <dbReference type="EMBL" id="QAA23952.1"/>
    </source>
</evidence>
<evidence type="ECO:0000313" key="6">
    <source>
        <dbReference type="Proteomes" id="UP000285882"/>
    </source>
</evidence>
<dbReference type="Pfam" id="PF07702">
    <property type="entry name" value="UTRA"/>
    <property type="match status" value="1"/>
</dbReference>
<dbReference type="Gene3D" id="3.40.1410.10">
    <property type="entry name" value="Chorismate lyase-like"/>
    <property type="match status" value="1"/>
</dbReference>
<dbReference type="PANTHER" id="PTHR44846:SF1">
    <property type="entry name" value="MANNOSYL-D-GLYCERATE TRANSPORT_METABOLISM SYSTEM REPRESSOR MNGR-RELATED"/>
    <property type="match status" value="1"/>
</dbReference>
<dbReference type="InterPro" id="IPR000524">
    <property type="entry name" value="Tscrpt_reg_HTH_GntR"/>
</dbReference>
<dbReference type="InterPro" id="IPR011663">
    <property type="entry name" value="UTRA"/>
</dbReference>
<evidence type="ECO:0000256" key="1">
    <source>
        <dbReference type="ARBA" id="ARBA00023015"/>
    </source>
</evidence>
<evidence type="ECO:0000256" key="2">
    <source>
        <dbReference type="ARBA" id="ARBA00023125"/>
    </source>
</evidence>
<dbReference type="PANTHER" id="PTHR44846">
    <property type="entry name" value="MANNOSYL-D-GLYCERATE TRANSPORT/METABOLISM SYSTEM REPRESSOR MNGR-RELATED"/>
    <property type="match status" value="1"/>
</dbReference>
<dbReference type="Gene3D" id="1.10.10.10">
    <property type="entry name" value="Winged helix-like DNA-binding domain superfamily/Winged helix DNA-binding domain"/>
    <property type="match status" value="1"/>
</dbReference>
<keyword evidence="3" id="KW-0804">Transcription</keyword>